<dbReference type="Proteomes" id="UP000518752">
    <property type="component" value="Unassembled WGS sequence"/>
</dbReference>
<dbReference type="Pfam" id="PF04042">
    <property type="entry name" value="DNA_pol_E_B"/>
    <property type="match status" value="1"/>
</dbReference>
<dbReference type="InterPro" id="IPR019441">
    <property type="entry name" value="FMP27/BLTP2/Hobbit_GFWDK_RBG"/>
</dbReference>
<accession>A0A8H5HVS9</accession>
<dbReference type="GO" id="GO:0006260">
    <property type="term" value="P:DNA replication"/>
    <property type="evidence" value="ECO:0007669"/>
    <property type="project" value="UniProtKB-KW"/>
</dbReference>
<evidence type="ECO:0008006" key="8">
    <source>
        <dbReference type="Google" id="ProtNLM"/>
    </source>
</evidence>
<gene>
    <name evidence="6" type="ORF">D9757_002702</name>
</gene>
<evidence type="ECO:0000259" key="5">
    <source>
        <dbReference type="SMART" id="SM01216"/>
    </source>
</evidence>
<dbReference type="OrthoDB" id="1562405at2759"/>
<feature type="compositionally biased region" description="Polar residues" evidence="2">
    <location>
        <begin position="3075"/>
        <end position="3084"/>
    </location>
</feature>
<evidence type="ECO:0000259" key="3">
    <source>
        <dbReference type="SMART" id="SM01214"/>
    </source>
</evidence>
<name>A0A8H5HVS9_9AGAR</name>
<dbReference type="SMART" id="SM01215">
    <property type="entry name" value="Fmp27_SW"/>
    <property type="match status" value="1"/>
</dbReference>
<dbReference type="SMART" id="SM01216">
    <property type="entry name" value="Fmp27_WPPW"/>
    <property type="match status" value="1"/>
</dbReference>
<feature type="domain" description="FMP27 SW motif-containing RBG unit" evidence="4">
    <location>
        <begin position="1604"/>
        <end position="1704"/>
    </location>
</feature>
<proteinExistence type="predicted"/>
<dbReference type="InterPro" id="IPR019415">
    <property type="entry name" value="FMP27_SW_RBG"/>
</dbReference>
<dbReference type="InterPro" id="IPR045167">
    <property type="entry name" value="Hobbit"/>
</dbReference>
<evidence type="ECO:0000256" key="2">
    <source>
        <dbReference type="SAM" id="MobiDB-lite"/>
    </source>
</evidence>
<evidence type="ECO:0000313" key="7">
    <source>
        <dbReference type="Proteomes" id="UP000518752"/>
    </source>
</evidence>
<evidence type="ECO:0000313" key="6">
    <source>
        <dbReference type="EMBL" id="KAF5390524.1"/>
    </source>
</evidence>
<dbReference type="SMART" id="SM01214">
    <property type="entry name" value="Fmp27_GFWDK"/>
    <property type="match status" value="1"/>
</dbReference>
<dbReference type="InterPro" id="IPR007185">
    <property type="entry name" value="DNA_pol_a/d/e_bsu"/>
</dbReference>
<feature type="region of interest" description="Disordered" evidence="2">
    <location>
        <begin position="3043"/>
        <end position="3115"/>
    </location>
</feature>
<dbReference type="PANTHER" id="PTHR15678:SF6">
    <property type="entry name" value="BRIDGE-LIKE LIPID TRANSFER PROTEIN FAMILY MEMBER 2"/>
    <property type="match status" value="1"/>
</dbReference>
<feature type="compositionally biased region" description="Low complexity" evidence="2">
    <location>
        <begin position="3099"/>
        <end position="3115"/>
    </location>
</feature>
<reference evidence="6 7" key="1">
    <citation type="journal article" date="2020" name="ISME J.">
        <title>Uncovering the hidden diversity of litter-decomposition mechanisms in mushroom-forming fungi.</title>
        <authorList>
            <person name="Floudas D."/>
            <person name="Bentzer J."/>
            <person name="Ahren D."/>
            <person name="Johansson T."/>
            <person name="Persson P."/>
            <person name="Tunlid A."/>
        </authorList>
    </citation>
    <scope>NUCLEOTIDE SEQUENCE [LARGE SCALE GENOMIC DNA]</scope>
    <source>
        <strain evidence="6 7">CBS 406.79</strain>
    </source>
</reference>
<evidence type="ECO:0000259" key="4">
    <source>
        <dbReference type="SMART" id="SM01215"/>
    </source>
</evidence>
<sequence length="3115" mass="350030">MSDARQRIIIKVFRKFSNSLGPDTLDFLEQILQAHDIGEEDIESSIETIAKEYNKQDGKKCLFPQDSIMITREVADATMKVSIEVLQRVYELLQDQGQNEEETEAVDPDAHLHFINAFEMPRWHWSIERGTFERAPTSATVSGSAESRVLAVRDRLNVIKQCVLRNEHFAPSTLPSRDRDRLVTLRSTKQLLGRVGERFLLLGMLVRSKEGKICLEDGDGSVDLDFSRLDEPGDGLFTEGCFALVEGEYTDESRLEIVAIGQPPCESRQTARSIYGHIDFLGKASTSLLDDQKLSARLQGDLSDLHFFFLSDVWLDHPLTLPGIRKMLDNCVQNEFIPKVVVFCGNFTSHSITHGNPRDIQRYQDNFDLLADLIASYPMITRTTHFVFLPGPLDLTLNSAFPRRPILPMVISRIKSKISKVHLASNPGRIKFFDQEIVIYRDDCMSKMLRNVVGVGVKPDVNSEDLKRFLVQTILDQAHLSPLTINIQPTLSEKDGARHLTIRVEGLRFKEEVPEDEAGSNISSQGHKRSMTTTSLIFARKHFWNTVSGFYIVLDPLFRPIIRTTTVWILRGIIYCVPSITSAIFFDIQPATFTLTGPAKCEVTVERVHVHPLLDFKQNESVDPGTERQVRHARSKKSYSLAAWKSRLTGSFRRTWYKALEARQGIACFTFEFHNIRDTSFFRLPGAIIIRSSMIFDPKRGRLNTHSSNTNVQSGGCSVDLDILRTLLQQFKEGSGSTLPPPDVELPLLSPTLSFVSRRASFLRFPSPRSPRSPSSPSSPDTGLAYSSTIYSPSSPILESITASILPRRHSYRPCMKLKDTQNKALISFLNSVKLHIDFVSLATTPGGNLGSYQLIVENINVSAGLSDPNSNLFHHKMLGRNESREAFDSDVYLLDLGIDKVYLTRNSVNKQLDVVDFGRLSFTVLTTQWPSPWLVTSPFLGGDPNAPVLSIVLGVDSVNFTERLDCLVELLEHVRKRDQSTPTATALSSIALMPVPRLELAVHCGSVRSRLVVGPQDQPHIVEMRNEGFSLSVDSYFDNRYPLVGNTLAEFDNYLLRMVFNLTLVWNSTFICIPPRPTKRDNDITSELSEEPALISLDAVEFIGSGEMLAEIRDETQNTACIDLSSIIVDVSGSSDALCLELWHPEVLDSLVEMLEAIPPARGHSGRSNHLQERLPSGCSVSFGLGRLVVFVTAAELNPNDSLELSRGLALRVNGVSAQYCALHTTHLRRYQEPVDRATSRAQLLLPKERVIAAWEEAKTMSPVSSFMDLSLLRISLRRAVSTQYSADDPFIAERDDPALENTDCLQIHGLTANVRVYAHAGKQFFDVSARVPYVQAMLQVVDAYSVMLAARTLRTLSASRPRPLGSLSGALPSHSLLSIQISISVDNVQAHAVLRNSKIFCRLDSLTASSVSDGPLAIRWERVVLWARVPTAINRWQHRPGQKWEEFLALNKCNVHLKPQHTSGRSISIASDAARFRIPFGLVLADLILDASVVFKALRHISHVASLGSFFSIPNPEVEGPKTVPNLSLQVGLLCLEAADDPLESKLVRIFRVGPDAAKNRMDREDAFNVKVNHILAAEGAGLPERDMDWEFSSHHSISIKDARDRLDQVHLLDWLMRLEQLKDEQADMQSDLFRRLRTNSAGIKFPTIIPHQPPSEEPPLIRVSIINLLLHLSRPSFPPERLTDFLFEQGQLPKSTQYSLLVPMHLHFTLSSLQITLRDYPLAMADVPAHSDPTLAALEFDTDLVIAEEMGTYLSVDWVDCPIIIPQNEVLDLDPFSISVPKTIMPIKSYALPEVKISTPEATTFCWGVSYGPATQDVMRLVDTLSSPPHDPSPLSDSGIKGAVQMHMKGLRDPYEIIGYGAGFLYSWQGHTKLLIGRKNNDGELVQIISDSMLIAIPSLKKFPEKYPSTFRKICAQFLSGVKFGLGFALERSCGPECDKNCIGSPFDRTCRFFEFRPHHLIKLEKKLGKPELNSINDSFAEFRSNFIHLSISLVASMRNAKPGVETQHSRLHLTPNSFAHFWSWWRLFDGVLSLPIRHGSYFPRRAISPKLGRHLATIKYRLMVPKLSVMHGYADDSRETWVDGITPWVGVKAVIEDFQVDMHQRDQEMTVPGISPSSTKVIRRKGFYAAEVVVKNLDLRSLVAIFKEPGKQAVGISASADRSDYRALDDFPPIPLSSFWHDADDFVETDWSTTADPVLHILPVAKCPRISYFKKNTASNDNQTERSKFGNENTHQCFLGTEPSVPQIQMILASERMEELKRQVVDVDQESTPQKMIPLLEQYINHLLAVDAGQSNDNNYSIPADSVFSADEWVSFDNVFHIHCPKLFVDSAVRDIMMRYYNCSRARRGTEDFCRRAVKFIRDQALSAKVKDSPEDQKSHNPAQVAASAIRKILTGETSKPSQEIERGRVTRIETTRPLDPMDGWSEGVSLRQSQCCLLLKPQIVLRNRGEADETCVVAAVQAKLQSFAIMDDANADDPITGKVMTRTYASLSGMQTFAPTFKVDSGDGCVPLEVLIDLRCESDAFERLVPQTDASFQYDKFNQLRLRNSVTSAVARKSSESTGSLEVANHLHDQTDLIQVHIPRFTVTASDHHFETISNIVTRLLLFSDAAHKTRIDHLETILFQYDFADFSSSAEVISDLQRQMRKALDVEYLTEKNSRPTELEPRLELMRLRAHMFLLAERLNFLFEAIKLAQDRRDDQADRKSATLLHASSSEISWRMVDENRELLAKLGLQDIDFYWLRRQDSSTVNHLAVRNLQAFDGSRDATWAEIVSKYDEPVYHPLLKRGIFVLSNWSVLPPVGGITIYESFELSLHPLRLQIDAKVGRRIMEYVYPARKHRRKSIEGPPQADTAMDMALRSSSLAPPLRKLGTSRSFTDLRSAAAQESTQVFLRPPLQRTRSSEHLKRNQTTGDNLDKENKRQKTISKRNGDAAEMKTRSSRKTFVFVKISSLHLLLSVMKEDAFVCQDARIRTRNLEFRNQTLSFEELVNQFIPSDMSWKGWVKMAFQQPLVPVLPVARELISKTKWIASKSTTAVIEHSSPPKLSRPKAIASVSHGEDDEVLPSRDDQPPSNVESSPPSDVGRKHPIDNRTQVPVSSSELVLSPQTLSP</sequence>
<dbReference type="Pfam" id="PF10344">
    <property type="entry name" value="Hobbit"/>
    <property type="match status" value="1"/>
</dbReference>
<feature type="region of interest" description="Disordered" evidence="2">
    <location>
        <begin position="2896"/>
        <end position="2939"/>
    </location>
</feature>
<keyword evidence="7" id="KW-1185">Reference proteome</keyword>
<dbReference type="GO" id="GO:0003677">
    <property type="term" value="F:DNA binding"/>
    <property type="evidence" value="ECO:0007669"/>
    <property type="project" value="InterPro"/>
</dbReference>
<organism evidence="6 7">
    <name type="scientific">Collybiopsis confluens</name>
    <dbReference type="NCBI Taxonomy" id="2823264"/>
    <lineage>
        <taxon>Eukaryota</taxon>
        <taxon>Fungi</taxon>
        <taxon>Dikarya</taxon>
        <taxon>Basidiomycota</taxon>
        <taxon>Agaricomycotina</taxon>
        <taxon>Agaricomycetes</taxon>
        <taxon>Agaricomycetidae</taxon>
        <taxon>Agaricales</taxon>
        <taxon>Marasmiineae</taxon>
        <taxon>Omphalotaceae</taxon>
        <taxon>Collybiopsis</taxon>
    </lineage>
</organism>
<evidence type="ECO:0000256" key="1">
    <source>
        <dbReference type="ARBA" id="ARBA00022705"/>
    </source>
</evidence>
<dbReference type="EMBL" id="JAACJN010000014">
    <property type="protein sequence ID" value="KAF5390524.1"/>
    <property type="molecule type" value="Genomic_DNA"/>
</dbReference>
<keyword evidence="1" id="KW-0235">DNA replication</keyword>
<dbReference type="InterPro" id="IPR019449">
    <property type="entry name" value="FMP27_WPPW_RBG"/>
</dbReference>
<feature type="domain" description="FMP27 WPPW motif-containing RBG unit" evidence="5">
    <location>
        <begin position="2094"/>
        <end position="2520"/>
    </location>
</feature>
<protein>
    <recommendedName>
        <fullName evidence="8">DNA polymerase II subunit 2</fullName>
    </recommendedName>
</protein>
<feature type="region of interest" description="Disordered" evidence="2">
    <location>
        <begin position="765"/>
        <end position="785"/>
    </location>
</feature>
<feature type="domain" description="FMP27/BLTP2/Hobbit GFWDK motif-containing RBG unit" evidence="3">
    <location>
        <begin position="1722"/>
        <end position="1860"/>
    </location>
</feature>
<comment type="caution">
    <text evidence="6">The sequence shown here is derived from an EMBL/GenBank/DDBJ whole genome shotgun (WGS) entry which is preliminary data.</text>
</comment>
<dbReference type="PANTHER" id="PTHR15678">
    <property type="entry name" value="ANTIGEN MLAA-22-RELATED"/>
    <property type="match status" value="1"/>
</dbReference>